<keyword evidence="11" id="KW-1133">Transmembrane helix</keyword>
<comment type="pathway">
    <text evidence="3 11">Protein modification; protein ubiquitination.</text>
</comment>
<name>A0A103XF23_CYNCS</name>
<dbReference type="STRING" id="59895.A0A103XF23"/>
<dbReference type="PROSITE" id="PS00518">
    <property type="entry name" value="ZF_RING_1"/>
    <property type="match status" value="1"/>
</dbReference>
<evidence type="ECO:0000313" key="14">
    <source>
        <dbReference type="Proteomes" id="UP000243975"/>
    </source>
</evidence>
<dbReference type="InterPro" id="IPR013083">
    <property type="entry name" value="Znf_RING/FYVE/PHD"/>
</dbReference>
<keyword evidence="11" id="KW-0812">Transmembrane</keyword>
<keyword evidence="6 10" id="KW-0863">Zinc-finger</keyword>
<protein>
    <recommendedName>
        <fullName evidence="11">E3 ubiquitin-protein ligase RMA</fullName>
        <ecNumber evidence="11">2.3.2.27</ecNumber>
    </recommendedName>
    <alternativeName>
        <fullName evidence="11">Protein RING membrane-anchor</fullName>
    </alternativeName>
    <alternativeName>
        <fullName evidence="11">RING-type E3 ubiquitin transferase RMA</fullName>
    </alternativeName>
</protein>
<comment type="domain">
    <text evidence="11">The RING-type zinc finger domain is responsible for E3 ligase activity.</text>
</comment>
<dbReference type="EC" id="2.3.2.27" evidence="11"/>
<dbReference type="GO" id="GO:0005789">
    <property type="term" value="C:endoplasmic reticulum membrane"/>
    <property type="evidence" value="ECO:0007669"/>
    <property type="project" value="UniProtKB-SubCell"/>
</dbReference>
<comment type="subcellular location">
    <subcellularLocation>
        <location evidence="2">Endomembrane system</location>
    </subcellularLocation>
    <subcellularLocation>
        <location evidence="11">Endoplasmic reticulum membrane</location>
        <topology evidence="11">Single-pass type IV membrane protein</topology>
    </subcellularLocation>
</comment>
<evidence type="ECO:0000259" key="12">
    <source>
        <dbReference type="PROSITE" id="PS50089"/>
    </source>
</evidence>
<dbReference type="AlphaFoldDB" id="A0A103XF23"/>
<dbReference type="GO" id="GO:0061630">
    <property type="term" value="F:ubiquitin protein ligase activity"/>
    <property type="evidence" value="ECO:0007669"/>
    <property type="project" value="UniProtKB-UniRule"/>
</dbReference>
<dbReference type="InterPro" id="IPR018957">
    <property type="entry name" value="Znf_C3HC4_RING-type"/>
</dbReference>
<keyword evidence="14" id="KW-1185">Reference proteome</keyword>
<accession>A0A103XF23</accession>
<feature type="transmembrane region" description="Helical" evidence="11">
    <location>
        <begin position="198"/>
        <end position="215"/>
    </location>
</feature>
<dbReference type="EMBL" id="LEKV01005205">
    <property type="protein sequence ID" value="KVH89536.1"/>
    <property type="molecule type" value="Genomic_DNA"/>
</dbReference>
<evidence type="ECO:0000256" key="5">
    <source>
        <dbReference type="ARBA" id="ARBA00022723"/>
    </source>
</evidence>
<gene>
    <name evidence="13" type="ORF">Ccrd_008476</name>
</gene>
<evidence type="ECO:0000256" key="8">
    <source>
        <dbReference type="ARBA" id="ARBA00022833"/>
    </source>
</evidence>
<dbReference type="Gene3D" id="3.30.40.10">
    <property type="entry name" value="Zinc/RING finger domain, C3HC4 (zinc finger)"/>
    <property type="match status" value="1"/>
</dbReference>
<evidence type="ECO:0000256" key="7">
    <source>
        <dbReference type="ARBA" id="ARBA00022786"/>
    </source>
</evidence>
<comment type="caution">
    <text evidence="13">The sequence shown here is derived from an EMBL/GenBank/DDBJ whole genome shotgun (WGS) entry which is preliminary data.</text>
</comment>
<evidence type="ECO:0000256" key="11">
    <source>
        <dbReference type="RuleBase" id="RU369090"/>
    </source>
</evidence>
<reference evidence="13 14" key="1">
    <citation type="journal article" date="2016" name="Sci. Rep.">
        <title>The genome sequence of the outbreeding globe artichoke constructed de novo incorporating a phase-aware low-pass sequencing strategy of F1 progeny.</title>
        <authorList>
            <person name="Scaglione D."/>
            <person name="Reyes-Chin-Wo S."/>
            <person name="Acquadro A."/>
            <person name="Froenicke L."/>
            <person name="Portis E."/>
            <person name="Beitel C."/>
            <person name="Tirone M."/>
            <person name="Mauro R."/>
            <person name="Lo Monaco A."/>
            <person name="Mauromicale G."/>
            <person name="Faccioli P."/>
            <person name="Cattivelli L."/>
            <person name="Rieseberg L."/>
            <person name="Michelmore R."/>
            <person name="Lanteri S."/>
        </authorList>
    </citation>
    <scope>NUCLEOTIDE SEQUENCE [LARGE SCALE GENOMIC DNA]</scope>
    <source>
        <strain evidence="13">2C</strain>
    </source>
</reference>
<keyword evidence="9 11" id="KW-0472">Membrane</keyword>
<dbReference type="PANTHER" id="PTHR12313">
    <property type="entry name" value="E3 UBIQUITIN-PROTEIN LIGASE RNF5-RELATED"/>
    <property type="match status" value="1"/>
</dbReference>
<dbReference type="InterPro" id="IPR045103">
    <property type="entry name" value="RNF5/RNF185-like"/>
</dbReference>
<feature type="domain" description="RING-type" evidence="12">
    <location>
        <begin position="26"/>
        <end position="73"/>
    </location>
</feature>
<dbReference type="UniPathway" id="UPA00143"/>
<keyword evidence="5 11" id="KW-0479">Metal-binding</keyword>
<keyword evidence="11" id="KW-0256">Endoplasmic reticulum</keyword>
<dbReference type="GO" id="GO:0006511">
    <property type="term" value="P:ubiquitin-dependent protein catabolic process"/>
    <property type="evidence" value="ECO:0007669"/>
    <property type="project" value="UniProtKB-UniRule"/>
</dbReference>
<evidence type="ECO:0000313" key="13">
    <source>
        <dbReference type="EMBL" id="KVH89536.1"/>
    </source>
</evidence>
<dbReference type="PROSITE" id="PS50089">
    <property type="entry name" value="ZF_RING_2"/>
    <property type="match status" value="1"/>
</dbReference>
<dbReference type="SMART" id="SM00184">
    <property type="entry name" value="RING"/>
    <property type="match status" value="1"/>
</dbReference>
<comment type="catalytic activity">
    <reaction evidence="1 11">
        <text>S-ubiquitinyl-[E2 ubiquitin-conjugating enzyme]-L-cysteine + [acceptor protein]-L-lysine = [E2 ubiquitin-conjugating enzyme]-L-cysteine + N(6)-ubiquitinyl-[acceptor protein]-L-lysine.</text>
        <dbReference type="EC" id="2.3.2.27"/>
    </reaction>
</comment>
<keyword evidence="7 11" id="KW-0833">Ubl conjugation pathway</keyword>
<evidence type="ECO:0000256" key="10">
    <source>
        <dbReference type="PROSITE-ProRule" id="PRU00175"/>
    </source>
</evidence>
<evidence type="ECO:0000256" key="1">
    <source>
        <dbReference type="ARBA" id="ARBA00000900"/>
    </source>
</evidence>
<dbReference type="Proteomes" id="UP000243975">
    <property type="component" value="Unassembled WGS sequence"/>
</dbReference>
<sequence length="216" mass="24646">MECENYFADELKPVPSSEKSSPCFDCSICFDFAKDPVVTLCGHLYCWPCIYKWLSFQTTSTDSDDNPLCPVCKSEISHTSVVPLYGRGKTFSDDEADTKTAVIPPRPHATLVPASNPAQRFSYRNSHQTPYGSYDRSPDIYSHGVDAYNPNVWMYGEMIYARVFGNSQSLYTFPNSYHLAGSSSPRLRRQEMQIHRSLNRLTIFLFCCFFLCLLLF</sequence>
<comment type="function">
    <text evidence="11">E3 ubiquitin-protein ligase.</text>
</comment>
<dbReference type="InterPro" id="IPR017907">
    <property type="entry name" value="Znf_RING_CS"/>
</dbReference>
<organism evidence="13 14">
    <name type="scientific">Cynara cardunculus var. scolymus</name>
    <name type="common">Globe artichoke</name>
    <name type="synonym">Cynara scolymus</name>
    <dbReference type="NCBI Taxonomy" id="59895"/>
    <lineage>
        <taxon>Eukaryota</taxon>
        <taxon>Viridiplantae</taxon>
        <taxon>Streptophyta</taxon>
        <taxon>Embryophyta</taxon>
        <taxon>Tracheophyta</taxon>
        <taxon>Spermatophyta</taxon>
        <taxon>Magnoliopsida</taxon>
        <taxon>eudicotyledons</taxon>
        <taxon>Gunneridae</taxon>
        <taxon>Pentapetalae</taxon>
        <taxon>asterids</taxon>
        <taxon>campanulids</taxon>
        <taxon>Asterales</taxon>
        <taxon>Asteraceae</taxon>
        <taxon>Carduoideae</taxon>
        <taxon>Cardueae</taxon>
        <taxon>Carduinae</taxon>
        <taxon>Cynara</taxon>
    </lineage>
</organism>
<keyword evidence="4 11" id="KW-0808">Transferase</keyword>
<dbReference type="GO" id="GO:0008270">
    <property type="term" value="F:zinc ion binding"/>
    <property type="evidence" value="ECO:0007669"/>
    <property type="project" value="UniProtKB-KW"/>
</dbReference>
<dbReference type="InterPro" id="IPR001841">
    <property type="entry name" value="Znf_RING"/>
</dbReference>
<evidence type="ECO:0000256" key="9">
    <source>
        <dbReference type="ARBA" id="ARBA00023136"/>
    </source>
</evidence>
<evidence type="ECO:0000256" key="4">
    <source>
        <dbReference type="ARBA" id="ARBA00022679"/>
    </source>
</evidence>
<dbReference type="GO" id="GO:0016567">
    <property type="term" value="P:protein ubiquitination"/>
    <property type="evidence" value="ECO:0007669"/>
    <property type="project" value="UniProtKB-UniPathway"/>
</dbReference>
<keyword evidence="8 11" id="KW-0862">Zinc</keyword>
<dbReference type="Pfam" id="PF00097">
    <property type="entry name" value="zf-C3HC4"/>
    <property type="match status" value="1"/>
</dbReference>
<proteinExistence type="predicted"/>
<evidence type="ECO:0000256" key="6">
    <source>
        <dbReference type="ARBA" id="ARBA00022771"/>
    </source>
</evidence>
<dbReference type="OMA" id="DEPPQCP"/>
<dbReference type="OrthoDB" id="6270329at2759"/>
<evidence type="ECO:0000256" key="2">
    <source>
        <dbReference type="ARBA" id="ARBA00004308"/>
    </source>
</evidence>
<evidence type="ECO:0000256" key="3">
    <source>
        <dbReference type="ARBA" id="ARBA00004906"/>
    </source>
</evidence>
<dbReference type="Gramene" id="KVH89536">
    <property type="protein sequence ID" value="KVH89536"/>
    <property type="gene ID" value="Ccrd_008476"/>
</dbReference>
<dbReference type="SUPFAM" id="SSF57850">
    <property type="entry name" value="RING/U-box"/>
    <property type="match status" value="1"/>
</dbReference>